<dbReference type="InterPro" id="IPR000944">
    <property type="entry name" value="Tscrpt_reg_Rrf2"/>
</dbReference>
<reference evidence="2 3" key="1">
    <citation type="submission" date="2019-10" db="EMBL/GenBank/DDBJ databases">
        <title>Epibacterium sp. nov., isolated from seawater.</title>
        <authorList>
            <person name="Zhang X."/>
            <person name="Li N."/>
        </authorList>
    </citation>
    <scope>NUCLEOTIDE SEQUENCE [LARGE SCALE GENOMIC DNA]</scope>
    <source>
        <strain evidence="2 3">SM1969</strain>
    </source>
</reference>
<accession>A0A844AW77</accession>
<dbReference type="GO" id="GO:0003677">
    <property type="term" value="F:DNA binding"/>
    <property type="evidence" value="ECO:0007669"/>
    <property type="project" value="UniProtKB-KW"/>
</dbReference>
<name>A0A844AW77_9RHOB</name>
<sequence length="149" mass="16474">MRITKRTNIAVRLLMYCAANDDRLVTKAEIAERCNISENHLAQVINQLSQRGFLNTHRGRRGGIALARKAADIRVGDVFRQVEGAVPIVECFGDDQDTCPQLKICRLRTALSDATQAFFQALDEVTLDALVSDGNELMDIMSPAPCVRA</sequence>
<dbReference type="PANTHER" id="PTHR33221">
    <property type="entry name" value="WINGED HELIX-TURN-HELIX TRANSCRIPTIONAL REGULATOR, RRF2 FAMILY"/>
    <property type="match status" value="1"/>
</dbReference>
<dbReference type="InterPro" id="IPR036388">
    <property type="entry name" value="WH-like_DNA-bd_sf"/>
</dbReference>
<comment type="caution">
    <text evidence="2">The sequence shown here is derived from an EMBL/GenBank/DDBJ whole genome shotgun (WGS) entry which is preliminary data.</text>
</comment>
<proteinExistence type="predicted"/>
<dbReference type="InterPro" id="IPR036390">
    <property type="entry name" value="WH_DNA-bd_sf"/>
</dbReference>
<dbReference type="PANTHER" id="PTHR33221:SF4">
    <property type="entry name" value="HTH-TYPE TRANSCRIPTIONAL REPRESSOR NSRR"/>
    <property type="match status" value="1"/>
</dbReference>
<keyword evidence="1" id="KW-0238">DNA-binding</keyword>
<dbReference type="RefSeq" id="WP_153548656.1">
    <property type="nucleotide sequence ID" value="NZ_WIXK01000007.1"/>
</dbReference>
<dbReference type="AlphaFoldDB" id="A0A844AW77"/>
<dbReference type="GO" id="GO:0003700">
    <property type="term" value="F:DNA-binding transcription factor activity"/>
    <property type="evidence" value="ECO:0007669"/>
    <property type="project" value="TreeGrafter"/>
</dbReference>
<evidence type="ECO:0000256" key="1">
    <source>
        <dbReference type="ARBA" id="ARBA00023125"/>
    </source>
</evidence>
<dbReference type="Gene3D" id="1.10.10.10">
    <property type="entry name" value="Winged helix-like DNA-binding domain superfamily/Winged helix DNA-binding domain"/>
    <property type="match status" value="1"/>
</dbReference>
<dbReference type="Pfam" id="PF02082">
    <property type="entry name" value="Rrf2"/>
    <property type="match status" value="1"/>
</dbReference>
<evidence type="ECO:0000313" key="3">
    <source>
        <dbReference type="Proteomes" id="UP000436694"/>
    </source>
</evidence>
<dbReference type="Proteomes" id="UP000436694">
    <property type="component" value="Unassembled WGS sequence"/>
</dbReference>
<dbReference type="GO" id="GO:0005829">
    <property type="term" value="C:cytosol"/>
    <property type="evidence" value="ECO:0007669"/>
    <property type="project" value="TreeGrafter"/>
</dbReference>
<keyword evidence="3" id="KW-1185">Reference proteome</keyword>
<dbReference type="SUPFAM" id="SSF46785">
    <property type="entry name" value="Winged helix' DNA-binding domain"/>
    <property type="match status" value="1"/>
</dbReference>
<gene>
    <name evidence="2" type="ORF">GG681_14075</name>
</gene>
<protein>
    <submittedName>
        <fullName evidence="2">Rrf2 family transcriptional regulator</fullName>
    </submittedName>
</protein>
<dbReference type="PROSITE" id="PS51197">
    <property type="entry name" value="HTH_RRF2_2"/>
    <property type="match status" value="1"/>
</dbReference>
<evidence type="ECO:0000313" key="2">
    <source>
        <dbReference type="EMBL" id="MQY43768.1"/>
    </source>
</evidence>
<dbReference type="EMBL" id="WIXK01000007">
    <property type="protein sequence ID" value="MQY43768.1"/>
    <property type="molecule type" value="Genomic_DNA"/>
</dbReference>
<dbReference type="NCBIfam" id="TIGR00738">
    <property type="entry name" value="rrf2_super"/>
    <property type="match status" value="1"/>
</dbReference>
<organism evidence="2 3">
    <name type="scientific">Tritonibacter aquimaris</name>
    <dbReference type="NCBI Taxonomy" id="2663379"/>
    <lineage>
        <taxon>Bacteria</taxon>
        <taxon>Pseudomonadati</taxon>
        <taxon>Pseudomonadota</taxon>
        <taxon>Alphaproteobacteria</taxon>
        <taxon>Rhodobacterales</taxon>
        <taxon>Paracoccaceae</taxon>
        <taxon>Tritonibacter</taxon>
    </lineage>
</organism>